<dbReference type="GO" id="GO:0000978">
    <property type="term" value="F:RNA polymerase II cis-regulatory region sequence-specific DNA binding"/>
    <property type="evidence" value="ECO:0007669"/>
    <property type="project" value="TreeGrafter"/>
</dbReference>
<dbReference type="PANTHER" id="PTHR15741">
    <property type="entry name" value="BASIC HELIX-LOOP-HELIX ZIP TRANSCRIPTION FACTOR"/>
    <property type="match status" value="1"/>
</dbReference>
<reference evidence="8" key="1">
    <citation type="submission" date="2023-06" db="EMBL/GenBank/DDBJ databases">
        <title>Conoideocrella luteorostrata (Hypocreales: Clavicipitaceae), a potential biocontrol fungus for elongate hemlock scale in United States Christmas tree production areas.</title>
        <authorList>
            <person name="Barrett H."/>
            <person name="Lovett B."/>
            <person name="Macias A.M."/>
            <person name="Stajich J.E."/>
            <person name="Kasson M.T."/>
        </authorList>
    </citation>
    <scope>NUCLEOTIDE SEQUENCE</scope>
    <source>
        <strain evidence="8">ARSEF 14590</strain>
    </source>
</reference>
<evidence type="ECO:0000256" key="3">
    <source>
        <dbReference type="ARBA" id="ARBA00023125"/>
    </source>
</evidence>
<dbReference type="PROSITE" id="PS50888">
    <property type="entry name" value="BHLH"/>
    <property type="match status" value="1"/>
</dbReference>
<keyword evidence="9" id="KW-1185">Reference proteome</keyword>
<evidence type="ECO:0000259" key="7">
    <source>
        <dbReference type="PROSITE" id="PS50888"/>
    </source>
</evidence>
<dbReference type="PANTHER" id="PTHR15741:SF27">
    <property type="entry name" value="TRANSCRIPTION FACTOR AP-4"/>
    <property type="match status" value="1"/>
</dbReference>
<evidence type="ECO:0000256" key="5">
    <source>
        <dbReference type="ARBA" id="ARBA00023242"/>
    </source>
</evidence>
<feature type="domain" description="BHLH" evidence="7">
    <location>
        <begin position="267"/>
        <end position="318"/>
    </location>
</feature>
<comment type="subcellular location">
    <subcellularLocation>
        <location evidence="1">Nucleus</location>
    </subcellularLocation>
</comment>
<dbReference type="SUPFAM" id="SSF47459">
    <property type="entry name" value="HLH, helix-loop-helix DNA-binding domain"/>
    <property type="match status" value="1"/>
</dbReference>
<dbReference type="InterPro" id="IPR011598">
    <property type="entry name" value="bHLH_dom"/>
</dbReference>
<evidence type="ECO:0000256" key="6">
    <source>
        <dbReference type="SAM" id="MobiDB-lite"/>
    </source>
</evidence>
<keyword evidence="2" id="KW-0805">Transcription regulation</keyword>
<evidence type="ECO:0000256" key="1">
    <source>
        <dbReference type="ARBA" id="ARBA00004123"/>
    </source>
</evidence>
<feature type="region of interest" description="Disordered" evidence="6">
    <location>
        <begin position="245"/>
        <end position="271"/>
    </location>
</feature>
<keyword evidence="4" id="KW-0804">Transcription</keyword>
<sequence>MSTGPAQQEIVPNLYYPSTQIWPTTSLSEFDLCPTQNYCDQQACYSSSNFSFEGNLPRLSPDSASCMSPHIDEYTVPNPIFANQMPYLLPQQTKVYPSNRNKHDSQMNHVGVINQLDYENIHHPSLDNFAEDILQKSHQIMNECALMNWCWGVVGQIPQEIAHHDYGDWSSEPIVMSPQGSTLVPCQEEVAATPAAFPRFSEVAKPMQDNAICLDEGIRKASTQQKELLPIQTSARQISFKLSRLSSHEPKPSVLGSQRRHKPTSEKRRRNHILYEKKRREKVKNSFDDLFSLVPELVNNQLSKSTILFKAAECLDALVSGNKILKAQARALGSSDVQPKKMGK</sequence>
<evidence type="ECO:0000256" key="4">
    <source>
        <dbReference type="ARBA" id="ARBA00023163"/>
    </source>
</evidence>
<dbReference type="GO" id="GO:0005634">
    <property type="term" value="C:nucleus"/>
    <property type="evidence" value="ECO:0007669"/>
    <property type="project" value="UniProtKB-SubCell"/>
</dbReference>
<dbReference type="InterPro" id="IPR052207">
    <property type="entry name" value="Max-like/E-box_TFs"/>
</dbReference>
<gene>
    <name evidence="8" type="ORF">QQS21_000379</name>
</gene>
<evidence type="ECO:0000313" key="9">
    <source>
        <dbReference type="Proteomes" id="UP001251528"/>
    </source>
</evidence>
<dbReference type="Gene3D" id="4.10.280.10">
    <property type="entry name" value="Helix-loop-helix DNA-binding domain"/>
    <property type="match status" value="1"/>
</dbReference>
<accession>A0AAJ0D181</accession>
<dbReference type="AlphaFoldDB" id="A0AAJ0D181"/>
<keyword evidence="5" id="KW-0539">Nucleus</keyword>
<evidence type="ECO:0000313" key="8">
    <source>
        <dbReference type="EMBL" id="KAK2616767.1"/>
    </source>
</evidence>
<comment type="caution">
    <text evidence="8">The sequence shown here is derived from an EMBL/GenBank/DDBJ whole genome shotgun (WGS) entry which is preliminary data.</text>
</comment>
<dbReference type="EMBL" id="JASWJB010000003">
    <property type="protein sequence ID" value="KAK2616767.1"/>
    <property type="molecule type" value="Genomic_DNA"/>
</dbReference>
<dbReference type="InterPro" id="IPR036638">
    <property type="entry name" value="HLH_DNA-bd_sf"/>
</dbReference>
<protein>
    <recommendedName>
        <fullName evidence="7">BHLH domain-containing protein</fullName>
    </recommendedName>
</protein>
<evidence type="ECO:0000256" key="2">
    <source>
        <dbReference type="ARBA" id="ARBA00023015"/>
    </source>
</evidence>
<dbReference type="GO" id="GO:0046983">
    <property type="term" value="F:protein dimerization activity"/>
    <property type="evidence" value="ECO:0007669"/>
    <property type="project" value="InterPro"/>
</dbReference>
<dbReference type="GO" id="GO:0000981">
    <property type="term" value="F:DNA-binding transcription factor activity, RNA polymerase II-specific"/>
    <property type="evidence" value="ECO:0007669"/>
    <property type="project" value="TreeGrafter"/>
</dbReference>
<dbReference type="Proteomes" id="UP001251528">
    <property type="component" value="Unassembled WGS sequence"/>
</dbReference>
<proteinExistence type="predicted"/>
<name>A0AAJ0D181_9HYPO</name>
<feature type="compositionally biased region" description="Basic residues" evidence="6">
    <location>
        <begin position="258"/>
        <end position="271"/>
    </location>
</feature>
<dbReference type="SMART" id="SM00353">
    <property type="entry name" value="HLH"/>
    <property type="match status" value="1"/>
</dbReference>
<dbReference type="Pfam" id="PF00010">
    <property type="entry name" value="HLH"/>
    <property type="match status" value="1"/>
</dbReference>
<organism evidence="8 9">
    <name type="scientific">Conoideocrella luteorostrata</name>
    <dbReference type="NCBI Taxonomy" id="1105319"/>
    <lineage>
        <taxon>Eukaryota</taxon>
        <taxon>Fungi</taxon>
        <taxon>Dikarya</taxon>
        <taxon>Ascomycota</taxon>
        <taxon>Pezizomycotina</taxon>
        <taxon>Sordariomycetes</taxon>
        <taxon>Hypocreomycetidae</taxon>
        <taxon>Hypocreales</taxon>
        <taxon>Clavicipitaceae</taxon>
        <taxon>Conoideocrella</taxon>
    </lineage>
</organism>
<keyword evidence="3" id="KW-0238">DNA-binding</keyword>